<evidence type="ECO:0008006" key="3">
    <source>
        <dbReference type="Google" id="ProtNLM"/>
    </source>
</evidence>
<evidence type="ECO:0000313" key="2">
    <source>
        <dbReference type="Proteomes" id="UP001597046"/>
    </source>
</evidence>
<protein>
    <recommendedName>
        <fullName evidence="3">DUF3168 domain-containing protein</fullName>
    </recommendedName>
</protein>
<gene>
    <name evidence="1" type="ORF">ACFQ2V_11930</name>
</gene>
<organism evidence="1 2">
    <name type="scientific">Terrabacter terrigena</name>
    <dbReference type="NCBI Taxonomy" id="574718"/>
    <lineage>
        <taxon>Bacteria</taxon>
        <taxon>Bacillati</taxon>
        <taxon>Actinomycetota</taxon>
        <taxon>Actinomycetes</taxon>
        <taxon>Micrococcales</taxon>
        <taxon>Intrasporangiaceae</taxon>
        <taxon>Terrabacter</taxon>
    </lineage>
</organism>
<dbReference type="EMBL" id="JBHTKH010000007">
    <property type="protein sequence ID" value="MFD1055017.1"/>
    <property type="molecule type" value="Genomic_DNA"/>
</dbReference>
<sequence>MSPIVTQADALQVMADFLSQAVPAVDEPAGFTFAGSDIPSGTTPAMKVYCRHIGGVGEGRTHDRPRVDVLVWADGTVRTQATALRMARILHGRARAALRTRDVASPVLLPDPANPAKRLALFTLELLTKGVQS</sequence>
<accession>A0ABW3MXQ6</accession>
<evidence type="ECO:0000313" key="1">
    <source>
        <dbReference type="EMBL" id="MFD1055017.1"/>
    </source>
</evidence>
<dbReference type="RefSeq" id="WP_386052921.1">
    <property type="nucleotide sequence ID" value="NZ_JBHTKH010000007.1"/>
</dbReference>
<reference evidence="2" key="1">
    <citation type="journal article" date="2019" name="Int. J. Syst. Evol. Microbiol.">
        <title>The Global Catalogue of Microorganisms (GCM) 10K type strain sequencing project: providing services to taxonomists for standard genome sequencing and annotation.</title>
        <authorList>
            <consortium name="The Broad Institute Genomics Platform"/>
            <consortium name="The Broad Institute Genome Sequencing Center for Infectious Disease"/>
            <person name="Wu L."/>
            <person name="Ma J."/>
        </authorList>
    </citation>
    <scope>NUCLEOTIDE SEQUENCE [LARGE SCALE GENOMIC DNA]</scope>
    <source>
        <strain evidence="2">CCUG 57508</strain>
    </source>
</reference>
<proteinExistence type="predicted"/>
<keyword evidence="2" id="KW-1185">Reference proteome</keyword>
<dbReference type="Proteomes" id="UP001597046">
    <property type="component" value="Unassembled WGS sequence"/>
</dbReference>
<comment type="caution">
    <text evidence="1">The sequence shown here is derived from an EMBL/GenBank/DDBJ whole genome shotgun (WGS) entry which is preliminary data.</text>
</comment>
<name>A0ABW3MXQ6_9MICO</name>